<reference evidence="1" key="2">
    <citation type="journal article" date="2000" name="Genome Res.">
        <title>Normalization and subtraction of cap-trapper-selected cDNAs to prepare full-length cDNA libraries for rapid discovery of new genes.</title>
        <authorList>
            <person name="Carninci P."/>
            <person name="Shibata Y."/>
            <person name="Hayatsu N."/>
            <person name="Sugahara Y."/>
            <person name="Shibata K."/>
            <person name="Itoh M."/>
            <person name="Konno H."/>
            <person name="Okazaki Y."/>
            <person name="Muramatsu M."/>
            <person name="Hayashizaki Y."/>
        </authorList>
    </citation>
    <scope>NUCLEOTIDE SEQUENCE</scope>
    <source>
        <strain evidence="1">C57BL/6J</strain>
        <tissue evidence="1">Olfactory brain</tissue>
    </source>
</reference>
<evidence type="ECO:0000313" key="1">
    <source>
        <dbReference type="EMBL" id="BAC25550.1"/>
    </source>
</evidence>
<evidence type="ECO:0000313" key="2">
    <source>
        <dbReference type="MGI" id="MGI:1923472"/>
    </source>
</evidence>
<organism evidence="1">
    <name type="scientific">Mus musculus</name>
    <name type="common">Mouse</name>
    <dbReference type="NCBI Taxonomy" id="10090"/>
    <lineage>
        <taxon>Eukaryota</taxon>
        <taxon>Metazoa</taxon>
        <taxon>Chordata</taxon>
        <taxon>Craniata</taxon>
        <taxon>Vertebrata</taxon>
        <taxon>Euteleostomi</taxon>
        <taxon>Mammalia</taxon>
        <taxon>Eutheria</taxon>
        <taxon>Euarchontoglires</taxon>
        <taxon>Glires</taxon>
        <taxon>Rodentia</taxon>
        <taxon>Myomorpha</taxon>
        <taxon>Muroidea</taxon>
        <taxon>Muridae</taxon>
        <taxon>Murinae</taxon>
        <taxon>Mus</taxon>
        <taxon>Mus</taxon>
    </lineage>
</organism>
<reference evidence="1" key="4">
    <citation type="submission" date="2000-07" db="EMBL/GenBank/DDBJ databases">
        <authorList>
            <person name="Adachi J."/>
            <person name="Aizawa K."/>
            <person name="Akahira S."/>
            <person name="Akimura T."/>
            <person name="Arai A."/>
            <person name="Aono H."/>
            <person name="Arakawa T."/>
            <person name="Bono H."/>
            <person name="Carninci P."/>
            <person name="Fukuda S."/>
            <person name="Fukunishi Y."/>
            <person name="Furuno M."/>
            <person name="Hanagaki T."/>
            <person name="Hara A."/>
            <person name="Hayatsu N."/>
            <person name="Hiramoto K."/>
            <person name="Hiraoka T."/>
            <person name="Hori F."/>
            <person name="Imotani K."/>
            <person name="Ishii Y."/>
            <person name="Itoh M."/>
            <person name="Izawa M."/>
            <person name="Kasukawa T."/>
            <person name="Kato H."/>
            <person name="Kawai J."/>
            <person name="Kojima Y."/>
            <person name="Konno H."/>
            <person name="Kouda M."/>
            <person name="Koya S."/>
            <person name="Kurihara C."/>
            <person name="Matsuyama T."/>
            <person name="Miyazaki A."/>
            <person name="Nishi K."/>
            <person name="Nomura K."/>
            <person name="Numazaki R."/>
            <person name="Ohno M."/>
            <person name="Okazaki Y."/>
            <person name="Okido T."/>
            <person name="Owa C."/>
            <person name="Saito H."/>
            <person name="Saito R."/>
            <person name="Sakai C."/>
            <person name="Sakai K."/>
            <person name="Sano H."/>
            <person name="Sasaki D."/>
            <person name="Shibata K."/>
            <person name="Shibata Y."/>
            <person name="Shinagawa A."/>
            <person name="Shiraki T."/>
            <person name="Sogabe Y."/>
            <person name="Suzuki H."/>
            <person name="Tagami M."/>
            <person name="Tagawa A."/>
            <person name="Takahashi F."/>
            <person name="Tanaka T."/>
            <person name="Tejima Y."/>
            <person name="Toya T."/>
            <person name="Yamamura T."/>
            <person name="Yasunishi A."/>
            <person name="Yoshida K."/>
            <person name="Yoshino M."/>
            <person name="Muramatsu M."/>
            <person name="Hayashizaki Y."/>
        </authorList>
    </citation>
    <scope>NUCLEOTIDE SEQUENCE</scope>
    <source>
        <strain evidence="1">C57BL/6J</strain>
        <tissue evidence="1">Olfactory brain</tissue>
    </source>
</reference>
<dbReference type="AlphaFoldDB" id="Q8CEN0"/>
<dbReference type="MGI" id="MGI:1923472">
    <property type="gene designation" value="Magef1"/>
</dbReference>
<protein>
    <submittedName>
        <fullName evidence="1">Uncharacterized protein</fullName>
    </submittedName>
</protein>
<dbReference type="InterPro" id="IPR041898">
    <property type="entry name" value="MAGE_WH1"/>
</dbReference>
<dbReference type="AGR" id="MGI:1923472"/>
<reference evidence="1" key="3">
    <citation type="journal article" date="2000" name="Genome Res.">
        <title>RIKEN integrated sequence analysis (RISA) system--384-format sequencing pipeline with 384 multicapillary sequencer.</title>
        <authorList>
            <person name="Shibata K."/>
            <person name="Itoh M."/>
            <person name="Aizawa K."/>
            <person name="Nagaoka S."/>
            <person name="Sasaki N."/>
            <person name="Carninci P."/>
            <person name="Konno H."/>
            <person name="Akiyama J."/>
            <person name="Nishi K."/>
            <person name="Kitsunai T."/>
            <person name="Tashiro H."/>
            <person name="Itoh M."/>
            <person name="Sumi N."/>
            <person name="Ishii Y."/>
            <person name="Nakamura S."/>
            <person name="Hazama M."/>
            <person name="Nishine T."/>
            <person name="Harada A."/>
            <person name="Yamamoto R."/>
            <person name="Matsumoto H."/>
            <person name="Sakaguchi S."/>
            <person name="Ikegami T."/>
            <person name="Kashiwagi K."/>
            <person name="Fujiwake S."/>
            <person name="Inoue K."/>
            <person name="Togawa Y."/>
            <person name="Izawa M."/>
            <person name="Ohara E."/>
            <person name="Watahiki M."/>
            <person name="Yoneda Y."/>
            <person name="Ishikawa T."/>
            <person name="Ozawa K."/>
            <person name="Tanaka T."/>
            <person name="Matsuura S."/>
            <person name="Kawai J."/>
            <person name="Okazaki Y."/>
            <person name="Muramatsu M."/>
            <person name="Inoue Y."/>
            <person name="Kira A."/>
            <person name="Hayashizaki Y."/>
        </authorList>
    </citation>
    <scope>NUCLEOTIDE SEQUENCE</scope>
    <source>
        <strain evidence="1">C57BL/6J</strain>
        <tissue evidence="1">Olfactory brain</tissue>
    </source>
</reference>
<reference evidence="1" key="8">
    <citation type="journal article" date="2005" name="Science">
        <title>Antisense Transcription in the Mammalian Transcriptome.</title>
        <authorList>
            <consortium name="RIKEN Genome Exploration Research Group and Genome Science Group (Genome Network Project Core Group) and the FANTOM Consortium"/>
        </authorList>
    </citation>
    <scope>NUCLEOTIDE SEQUENCE</scope>
    <source>
        <strain evidence="1">C57BL/6J</strain>
        <tissue evidence="1">Olfactory brain</tissue>
    </source>
</reference>
<reference evidence="1" key="7">
    <citation type="journal article" date="2005" name="Science">
        <title>The Transcriptional Landscape of the Mammalian Genome.</title>
        <authorList>
            <consortium name="The FANTOM Consortium"/>
            <consortium name="Riken Genome Exploration Research Group and Genome Science Group (Genome Network Project Core Group)"/>
        </authorList>
    </citation>
    <scope>NUCLEOTIDE SEQUENCE</scope>
    <source>
        <strain evidence="1">C57BL/6J</strain>
        <tissue evidence="1">Olfactory brain</tissue>
    </source>
</reference>
<accession>Q8CEN0</accession>
<name>Q8CEN0_MOUSE</name>
<proteinExistence type="evidence at transcript level"/>
<sequence>RLRLRDRGRVRDSPRPHDAPAAVFPGLFAQSQGWHAGHRLARRHWGRTLRVGQSCRLLPRASPGPGGFPKPSDRTAACSVQFLLVKGRKKGLIARSKTVKYVIGDLKGLHRKISSRAAEHRCTFLLPS</sequence>
<reference evidence="1" key="1">
    <citation type="journal article" date="1999" name="Methods Enzymol.">
        <title>High-efficiency full-length cDNA cloning.</title>
        <authorList>
            <person name="Carninci P."/>
            <person name="Hayashizaki Y."/>
        </authorList>
    </citation>
    <scope>NUCLEOTIDE SEQUENCE</scope>
    <source>
        <strain evidence="1">C57BL/6J</strain>
        <tissue evidence="1">Olfactory brain</tissue>
    </source>
</reference>
<reference evidence="1" key="5">
    <citation type="journal article" date="2001" name="Nature">
        <title>Functional annotation of a full-length mouse cDNA collection.</title>
        <authorList>
            <consortium name="The RIKEN Genome Exploration Research Group Phase II Team and the FANTOM Consortium"/>
        </authorList>
    </citation>
    <scope>NUCLEOTIDE SEQUENCE</scope>
    <source>
        <strain evidence="1">C57BL/6J</strain>
        <tissue evidence="1">Olfactory brain</tissue>
    </source>
</reference>
<gene>
    <name evidence="2" type="primary">Magef1</name>
</gene>
<feature type="non-terminal residue" evidence="1">
    <location>
        <position position="1"/>
    </location>
</feature>
<dbReference type="Gene3D" id="1.10.10.1200">
    <property type="entry name" value="MAGE homology domain, winged helix WH1 motif"/>
    <property type="match status" value="1"/>
</dbReference>
<reference evidence="1" key="6">
    <citation type="journal article" date="2002" name="Nature">
        <title>Analysis of the mouse transcriptome based on functional annotation of 60,770 full-length cDNAs.</title>
        <authorList>
            <consortium name="The FANTOM Consortium and the RIKEN Genome Exploration Research Group Phase I and II Team"/>
        </authorList>
    </citation>
    <scope>NUCLEOTIDE SEQUENCE</scope>
    <source>
        <strain evidence="1">C57BL/6J</strain>
        <tissue evidence="1">Olfactory brain</tissue>
    </source>
</reference>
<dbReference type="EMBL" id="AK018285">
    <property type="protein sequence ID" value="BAC25550.1"/>
    <property type="molecule type" value="mRNA"/>
</dbReference>